<keyword evidence="1" id="KW-0812">Transmembrane</keyword>
<reference evidence="2 3" key="1">
    <citation type="submission" date="2023-07" db="EMBL/GenBank/DDBJ databases">
        <title>Genomic Encyclopedia of Type Strains, Phase IV (KMG-IV): sequencing the most valuable type-strain genomes for metagenomic binning, comparative biology and taxonomic classification.</title>
        <authorList>
            <person name="Goeker M."/>
        </authorList>
    </citation>
    <scope>NUCLEOTIDE SEQUENCE [LARGE SCALE GENOMIC DNA]</scope>
    <source>
        <strain evidence="2 3">DSM 19154</strain>
    </source>
</reference>
<name>A0ABT9YIH9_9BACI</name>
<evidence type="ECO:0008006" key="4">
    <source>
        <dbReference type="Google" id="ProtNLM"/>
    </source>
</evidence>
<evidence type="ECO:0000313" key="3">
    <source>
        <dbReference type="Proteomes" id="UP001225034"/>
    </source>
</evidence>
<organism evidence="2 3">
    <name type="scientific">Alkalicoccobacillus murimartini</name>
    <dbReference type="NCBI Taxonomy" id="171685"/>
    <lineage>
        <taxon>Bacteria</taxon>
        <taxon>Bacillati</taxon>
        <taxon>Bacillota</taxon>
        <taxon>Bacilli</taxon>
        <taxon>Bacillales</taxon>
        <taxon>Bacillaceae</taxon>
        <taxon>Alkalicoccobacillus</taxon>
    </lineage>
</organism>
<dbReference type="Proteomes" id="UP001225034">
    <property type="component" value="Unassembled WGS sequence"/>
</dbReference>
<proteinExistence type="predicted"/>
<evidence type="ECO:0000256" key="1">
    <source>
        <dbReference type="SAM" id="Phobius"/>
    </source>
</evidence>
<dbReference type="EMBL" id="JAUSUA010000003">
    <property type="protein sequence ID" value="MDQ0207667.1"/>
    <property type="molecule type" value="Genomic_DNA"/>
</dbReference>
<keyword evidence="1" id="KW-1133">Transmembrane helix</keyword>
<keyword evidence="1" id="KW-0472">Membrane</keyword>
<comment type="caution">
    <text evidence="2">The sequence shown here is derived from an EMBL/GenBank/DDBJ whole genome shotgun (WGS) entry which is preliminary data.</text>
</comment>
<dbReference type="RefSeq" id="WP_306983138.1">
    <property type="nucleotide sequence ID" value="NZ_JAUSUA010000003.1"/>
</dbReference>
<evidence type="ECO:0000313" key="2">
    <source>
        <dbReference type="EMBL" id="MDQ0207667.1"/>
    </source>
</evidence>
<keyword evidence="3" id="KW-1185">Reference proteome</keyword>
<sequence length="52" mass="6269">MKKNSKTYRWAFALFLLFMAGAFFLPETLRFYFIVIFPITYWAAYGLMTRTL</sequence>
<accession>A0ABT9YIH9</accession>
<gene>
    <name evidence="2" type="ORF">J2S05_002468</name>
</gene>
<feature type="transmembrane region" description="Helical" evidence="1">
    <location>
        <begin position="31"/>
        <end position="48"/>
    </location>
</feature>
<feature type="transmembrane region" description="Helical" evidence="1">
    <location>
        <begin position="7"/>
        <end position="25"/>
    </location>
</feature>
<protein>
    <recommendedName>
        <fullName evidence="4">Apolipoprotein N-acyltransferase</fullName>
    </recommendedName>
</protein>